<accession>A0A4R5KGE3</accession>
<feature type="domain" description="Response regulatory" evidence="6">
    <location>
        <begin position="4"/>
        <end position="121"/>
    </location>
</feature>
<evidence type="ECO:0000256" key="1">
    <source>
        <dbReference type="ARBA" id="ARBA00023015"/>
    </source>
</evidence>
<dbReference type="InterPro" id="IPR018060">
    <property type="entry name" value="HTH_AraC"/>
</dbReference>
<evidence type="ECO:0000256" key="2">
    <source>
        <dbReference type="ARBA" id="ARBA00023125"/>
    </source>
</evidence>
<dbReference type="PANTHER" id="PTHR43280">
    <property type="entry name" value="ARAC-FAMILY TRANSCRIPTIONAL REGULATOR"/>
    <property type="match status" value="1"/>
</dbReference>
<feature type="domain" description="HTH araC/xylS-type" evidence="5">
    <location>
        <begin position="411"/>
        <end position="509"/>
    </location>
</feature>
<dbReference type="PANTHER" id="PTHR43280:SF2">
    <property type="entry name" value="HTH-TYPE TRANSCRIPTIONAL REGULATOR EXSA"/>
    <property type="match status" value="1"/>
</dbReference>
<protein>
    <submittedName>
        <fullName evidence="7">Response regulator</fullName>
    </submittedName>
</protein>
<dbReference type="SMART" id="SM00448">
    <property type="entry name" value="REC"/>
    <property type="match status" value="1"/>
</dbReference>
<dbReference type="CDD" id="cd17536">
    <property type="entry name" value="REC_YesN-like"/>
    <property type="match status" value="1"/>
</dbReference>
<dbReference type="GO" id="GO:0000160">
    <property type="term" value="P:phosphorelay signal transduction system"/>
    <property type="evidence" value="ECO:0007669"/>
    <property type="project" value="InterPro"/>
</dbReference>
<dbReference type="PRINTS" id="PR00032">
    <property type="entry name" value="HTHARAC"/>
</dbReference>
<feature type="modified residue" description="4-aspartylphosphate" evidence="4">
    <location>
        <position position="56"/>
    </location>
</feature>
<evidence type="ECO:0000256" key="4">
    <source>
        <dbReference type="PROSITE-ProRule" id="PRU00169"/>
    </source>
</evidence>
<dbReference type="AlphaFoldDB" id="A0A4R5KGE3"/>
<name>A0A4R5KGE3_9BACL</name>
<dbReference type="RefSeq" id="WP_133232690.1">
    <property type="nucleotide sequence ID" value="NZ_SMRT01000013.1"/>
</dbReference>
<keyword evidence="1" id="KW-0805">Transcription regulation</keyword>
<dbReference type="SMART" id="SM00342">
    <property type="entry name" value="HTH_ARAC"/>
    <property type="match status" value="1"/>
</dbReference>
<evidence type="ECO:0000259" key="6">
    <source>
        <dbReference type="PROSITE" id="PS50110"/>
    </source>
</evidence>
<dbReference type="GO" id="GO:0003700">
    <property type="term" value="F:DNA-binding transcription factor activity"/>
    <property type="evidence" value="ECO:0007669"/>
    <property type="project" value="InterPro"/>
</dbReference>
<dbReference type="InterPro" id="IPR009057">
    <property type="entry name" value="Homeodomain-like_sf"/>
</dbReference>
<evidence type="ECO:0000256" key="3">
    <source>
        <dbReference type="ARBA" id="ARBA00023163"/>
    </source>
</evidence>
<dbReference type="PROSITE" id="PS00041">
    <property type="entry name" value="HTH_ARAC_FAMILY_1"/>
    <property type="match status" value="1"/>
</dbReference>
<dbReference type="Gene3D" id="1.10.10.60">
    <property type="entry name" value="Homeodomain-like"/>
    <property type="match status" value="2"/>
</dbReference>
<proteinExistence type="predicted"/>
<reference evidence="7 8" key="1">
    <citation type="submission" date="2019-03" db="EMBL/GenBank/DDBJ databases">
        <title>This is whole genome sequence of Paenibacillus sp MS74 strain.</title>
        <authorList>
            <person name="Trinh H.N."/>
        </authorList>
    </citation>
    <scope>NUCLEOTIDE SEQUENCE [LARGE SCALE GENOMIC DNA]</scope>
    <source>
        <strain evidence="7 8">MS74</strain>
    </source>
</reference>
<dbReference type="PROSITE" id="PS01124">
    <property type="entry name" value="HTH_ARAC_FAMILY_2"/>
    <property type="match status" value="1"/>
</dbReference>
<keyword evidence="8" id="KW-1185">Reference proteome</keyword>
<dbReference type="InterPro" id="IPR018062">
    <property type="entry name" value="HTH_AraC-typ_CS"/>
</dbReference>
<dbReference type="InterPro" id="IPR011006">
    <property type="entry name" value="CheY-like_superfamily"/>
</dbReference>
<dbReference type="InterPro" id="IPR001789">
    <property type="entry name" value="Sig_transdc_resp-reg_receiver"/>
</dbReference>
<keyword evidence="2" id="KW-0238">DNA-binding</keyword>
<dbReference type="Proteomes" id="UP000295636">
    <property type="component" value="Unassembled WGS sequence"/>
</dbReference>
<dbReference type="InterPro" id="IPR020449">
    <property type="entry name" value="Tscrpt_reg_AraC-type_HTH"/>
</dbReference>
<comment type="caution">
    <text evidence="7">The sequence shown here is derived from an EMBL/GenBank/DDBJ whole genome shotgun (WGS) entry which is preliminary data.</text>
</comment>
<keyword evidence="3" id="KW-0804">Transcription</keyword>
<evidence type="ECO:0000313" key="8">
    <source>
        <dbReference type="Proteomes" id="UP000295636"/>
    </source>
</evidence>
<keyword evidence="4" id="KW-0597">Phosphoprotein</keyword>
<dbReference type="EMBL" id="SMRT01000013">
    <property type="protein sequence ID" value="TDF94376.1"/>
    <property type="molecule type" value="Genomic_DNA"/>
</dbReference>
<dbReference type="PROSITE" id="PS50110">
    <property type="entry name" value="RESPONSE_REGULATORY"/>
    <property type="match status" value="1"/>
</dbReference>
<dbReference type="OrthoDB" id="9794370at2"/>
<sequence length="515" mass="58992">MRGTVMIVDDEPLIRKGLTKLIETNELGWTVAGEAGNGREAVERLEELEPDLILTDIRMPVMDGIELAKHVAESNLAMTVIMLTGYRDFEYAQAAVRYGVKEFLLKPCPEEEICRVLRESYSKFRERREMKEKECRVHQVQEDHALRASLLRLPPPSGGQSQPGEWLDGHGFWLVKVETFMPQAKEYRPEDEQLLQFAIGNIMEELMEERVRRGRWITVEYGLFALFLEPADNNPLFFEQLCMTVERLLGIPLAVLPLGSVSSALEAANLYEAYCSEAASQTENLEDTDADSGRMVETRVRTVQAEMTSFLLLGRHEELPVYLRQTVWEGRQQGTLAQCKTDALCLALAIREVMRKELAAGQGERDISTEISELRVMETQEQVNAWVQERISILEQSIAQWLEERNGRLAERTIRYIEQYYMQECSLAGVASHLHLNANYFSNLFKKQTGESFISYLMRFRMDKAKMLLTNTDMRISEIADAVGYADSNYFATAFRQAAGQSPSEYRKQHQPKLK</sequence>
<evidence type="ECO:0000259" key="5">
    <source>
        <dbReference type="PROSITE" id="PS01124"/>
    </source>
</evidence>
<gene>
    <name evidence="7" type="ORF">E1757_23445</name>
</gene>
<dbReference type="SUPFAM" id="SSF46689">
    <property type="entry name" value="Homeodomain-like"/>
    <property type="match status" value="2"/>
</dbReference>
<dbReference type="Pfam" id="PF00072">
    <property type="entry name" value="Response_reg"/>
    <property type="match status" value="1"/>
</dbReference>
<organism evidence="7 8">
    <name type="scientific">Paenibacillus piri</name>
    <dbReference type="NCBI Taxonomy" id="2547395"/>
    <lineage>
        <taxon>Bacteria</taxon>
        <taxon>Bacillati</taxon>
        <taxon>Bacillota</taxon>
        <taxon>Bacilli</taxon>
        <taxon>Bacillales</taxon>
        <taxon>Paenibacillaceae</taxon>
        <taxon>Paenibacillus</taxon>
    </lineage>
</organism>
<evidence type="ECO:0000313" key="7">
    <source>
        <dbReference type="EMBL" id="TDF94376.1"/>
    </source>
</evidence>
<dbReference type="Pfam" id="PF12833">
    <property type="entry name" value="HTH_18"/>
    <property type="match status" value="1"/>
</dbReference>
<dbReference type="Gene3D" id="3.40.50.2300">
    <property type="match status" value="1"/>
</dbReference>
<dbReference type="GO" id="GO:0043565">
    <property type="term" value="F:sequence-specific DNA binding"/>
    <property type="evidence" value="ECO:0007669"/>
    <property type="project" value="InterPro"/>
</dbReference>
<dbReference type="SUPFAM" id="SSF52172">
    <property type="entry name" value="CheY-like"/>
    <property type="match status" value="1"/>
</dbReference>